<feature type="domain" description="Glycosyl transferase family 25" evidence="1">
    <location>
        <begin position="7"/>
        <end position="177"/>
    </location>
</feature>
<accession>A0A1W6KDI4</accession>
<reference evidence="2 3" key="1">
    <citation type="submission" date="2017-04" db="EMBL/GenBank/DDBJ databases">
        <title>Genome Sequence of Marinobacter salarius strain SMR5 Isolated from a culture of the Diatom Skeletonema marinoi.</title>
        <authorList>
            <person name="Topel M."/>
            <person name="Pinder M.I.M."/>
            <person name="Johansson O.N."/>
            <person name="Kourtchenko O."/>
            <person name="Godhe A."/>
            <person name="Clarke A.K."/>
        </authorList>
    </citation>
    <scope>NUCLEOTIDE SEQUENCE [LARGE SCALE GENOMIC DNA]</scope>
    <source>
        <strain evidence="2 3">SMR5</strain>
    </source>
</reference>
<dbReference type="RefSeq" id="WP_085681626.1">
    <property type="nucleotide sequence ID" value="NZ_CP020931.1"/>
</dbReference>
<dbReference type="GO" id="GO:0016740">
    <property type="term" value="F:transferase activity"/>
    <property type="evidence" value="ECO:0007669"/>
    <property type="project" value="UniProtKB-KW"/>
</dbReference>
<dbReference type="InterPro" id="IPR002654">
    <property type="entry name" value="Glyco_trans_25"/>
</dbReference>
<dbReference type="GeneID" id="77257390"/>
<name>A0A1W6KDI4_9GAMM</name>
<gene>
    <name evidence="2" type="ORF">MARSALSMR5_03467</name>
</gene>
<proteinExistence type="predicted"/>
<dbReference type="CDD" id="cd06532">
    <property type="entry name" value="Glyco_transf_25"/>
    <property type="match status" value="1"/>
</dbReference>
<dbReference type="EMBL" id="CP020931">
    <property type="protein sequence ID" value="ARM85500.1"/>
    <property type="molecule type" value="Genomic_DNA"/>
</dbReference>
<organism evidence="2 3">
    <name type="scientific">Marinobacter salarius</name>
    <dbReference type="NCBI Taxonomy" id="1420917"/>
    <lineage>
        <taxon>Bacteria</taxon>
        <taxon>Pseudomonadati</taxon>
        <taxon>Pseudomonadota</taxon>
        <taxon>Gammaproteobacteria</taxon>
        <taxon>Pseudomonadales</taxon>
        <taxon>Marinobacteraceae</taxon>
        <taxon>Marinobacter</taxon>
    </lineage>
</organism>
<evidence type="ECO:0000313" key="3">
    <source>
        <dbReference type="Proteomes" id="UP000193100"/>
    </source>
</evidence>
<protein>
    <submittedName>
        <fullName evidence="2">Glycosyltransferase family 25 (LPS biosynthesis protein)</fullName>
    </submittedName>
</protein>
<sequence>MKPGTYPIYLVSLDQDSAKRKTLEDRFPRHFPTMTRINAVDGRKLSAKEFFEYIATPMAQGHRLMLPGEVGCSLSHVHALESFLSSGADAALILEDDVIGNDGNIDAIMELVATLPPESLLICGGQQGMPARKYVFGKPTSTDGLFRLPPYSNSHIFRTCCYVVTPVSAKQILDIQKRSLRLADAWGTFFRGSETHIYYVDQLEHPKELSGSHLEQERSQLGYKSAFGVRRTVALVKRRFSRIARKLGALMCLAQGYRRIVR</sequence>
<dbReference type="AlphaFoldDB" id="A0A1W6KDI4"/>
<dbReference type="Proteomes" id="UP000193100">
    <property type="component" value="Chromosome"/>
</dbReference>
<keyword evidence="2" id="KW-0808">Transferase</keyword>
<evidence type="ECO:0000259" key="1">
    <source>
        <dbReference type="Pfam" id="PF01755"/>
    </source>
</evidence>
<evidence type="ECO:0000313" key="2">
    <source>
        <dbReference type="EMBL" id="ARM85500.1"/>
    </source>
</evidence>
<dbReference type="Pfam" id="PF01755">
    <property type="entry name" value="Glyco_transf_25"/>
    <property type="match status" value="1"/>
</dbReference>